<evidence type="ECO:0000256" key="4">
    <source>
        <dbReference type="ARBA" id="ARBA00022487"/>
    </source>
</evidence>
<feature type="non-terminal residue" evidence="9">
    <location>
        <position position="309"/>
    </location>
</feature>
<dbReference type="PANTHER" id="PTHR14189:SF0">
    <property type="entry name" value="PROTEIN PHOSPHATASE METHYLESTERASE 1"/>
    <property type="match status" value="1"/>
</dbReference>
<accession>A0A1E4SA59</accession>
<dbReference type="AlphaFoldDB" id="A0A1E4SA59"/>
<dbReference type="EMBL" id="KV453925">
    <property type="protein sequence ID" value="ODV76406.1"/>
    <property type="molecule type" value="Genomic_DNA"/>
</dbReference>
<dbReference type="Pfam" id="PF12697">
    <property type="entry name" value="Abhydrolase_6"/>
    <property type="match status" value="1"/>
</dbReference>
<dbReference type="OMA" id="VMVCHHG"/>
<dbReference type="InterPro" id="IPR029058">
    <property type="entry name" value="AB_hydrolase_fold"/>
</dbReference>
<organism evidence="9 10">
    <name type="scientific">Cyberlindnera jadinii (strain ATCC 18201 / CBS 1600 / BCRC 20928 / JCM 3617 / NBRC 0987 / NRRL Y-1542)</name>
    <name type="common">Torula yeast</name>
    <name type="synonym">Candida utilis</name>
    <dbReference type="NCBI Taxonomy" id="983966"/>
    <lineage>
        <taxon>Eukaryota</taxon>
        <taxon>Fungi</taxon>
        <taxon>Dikarya</taxon>
        <taxon>Ascomycota</taxon>
        <taxon>Saccharomycotina</taxon>
        <taxon>Saccharomycetes</taxon>
        <taxon>Phaffomycetales</taxon>
        <taxon>Phaffomycetaceae</taxon>
        <taxon>Cyberlindnera</taxon>
    </lineage>
</organism>
<dbReference type="PANTHER" id="PTHR14189">
    <property type="entry name" value="PROTEIN PHOSPHATASE METHYLESTERASE-1 RELATED"/>
    <property type="match status" value="1"/>
</dbReference>
<feature type="active site" evidence="7">
    <location>
        <position position="123"/>
    </location>
</feature>
<keyword evidence="10" id="KW-1185">Reference proteome</keyword>
<comment type="catalytic activity">
    <reaction evidence="6">
        <text>[phosphatase 2A protein]-C-terminal L-leucine methyl ester + H2O = [phosphatase 2A protein]-C-terminal L-leucine + methanol + H(+)</text>
        <dbReference type="Rhea" id="RHEA:48548"/>
        <dbReference type="Rhea" id="RHEA-COMP:12134"/>
        <dbReference type="Rhea" id="RHEA-COMP:12135"/>
        <dbReference type="ChEBI" id="CHEBI:15377"/>
        <dbReference type="ChEBI" id="CHEBI:15378"/>
        <dbReference type="ChEBI" id="CHEBI:17790"/>
        <dbReference type="ChEBI" id="CHEBI:90516"/>
        <dbReference type="ChEBI" id="CHEBI:90517"/>
        <dbReference type="EC" id="3.1.1.89"/>
    </reaction>
</comment>
<evidence type="ECO:0000256" key="5">
    <source>
        <dbReference type="ARBA" id="ARBA00022801"/>
    </source>
</evidence>
<dbReference type="GeneID" id="30986585"/>
<gene>
    <name evidence="9" type="ORF">CYBJADRAFT_115529</name>
</gene>
<evidence type="ECO:0000313" key="10">
    <source>
        <dbReference type="Proteomes" id="UP000094389"/>
    </source>
</evidence>
<keyword evidence="4" id="KW-0719">Serine esterase</keyword>
<dbReference type="OrthoDB" id="194865at2759"/>
<dbReference type="SUPFAM" id="SSF53474">
    <property type="entry name" value="alpha/beta-Hydrolases"/>
    <property type="match status" value="1"/>
</dbReference>
<dbReference type="RefSeq" id="XP_020073445.1">
    <property type="nucleotide sequence ID" value="XM_020212189.1"/>
</dbReference>
<dbReference type="Gene3D" id="3.40.50.1820">
    <property type="entry name" value="alpha/beta hydrolase"/>
    <property type="match status" value="1"/>
</dbReference>
<evidence type="ECO:0000256" key="2">
    <source>
        <dbReference type="ARBA" id="ARBA00013111"/>
    </source>
</evidence>
<dbReference type="PIRSF" id="PIRSF022950">
    <property type="entry name" value="PPase_methylesterase_euk"/>
    <property type="match status" value="1"/>
</dbReference>
<protein>
    <recommendedName>
        <fullName evidence="3">Protein phosphatase methylesterase 1</fullName>
        <ecNumber evidence="2">3.1.1.89</ecNumber>
    </recommendedName>
</protein>
<evidence type="ECO:0000256" key="1">
    <source>
        <dbReference type="ARBA" id="ARBA00008645"/>
    </source>
</evidence>
<feature type="active site" evidence="7">
    <location>
        <position position="276"/>
    </location>
</feature>
<feature type="non-terminal residue" evidence="9">
    <location>
        <position position="1"/>
    </location>
</feature>
<evidence type="ECO:0000256" key="3">
    <source>
        <dbReference type="ARBA" id="ARBA00020672"/>
    </source>
</evidence>
<feature type="domain" description="AB hydrolase-1" evidence="8">
    <location>
        <begin position="33"/>
        <end position="283"/>
    </location>
</feature>
<comment type="similarity">
    <text evidence="1">Belongs to the AB hydrolase superfamily.</text>
</comment>
<dbReference type="InterPro" id="IPR016812">
    <property type="entry name" value="PPase_methylesterase_euk"/>
</dbReference>
<dbReference type="STRING" id="983966.A0A1E4SA59"/>
<dbReference type="EC" id="3.1.1.89" evidence="2"/>
<evidence type="ECO:0000256" key="6">
    <source>
        <dbReference type="ARBA" id="ARBA00049203"/>
    </source>
</evidence>
<sequence>TDFFETSEKLARGSSSFQVYYTRPVDDAAPLFIFHHGAGSSGMSFAPLVKELQRVFKSDKEESDVCGVISFDSRGHGQTTIVEDADDYSMDKLVADGVFVIMEMVNKVGWGQLKNPIFLVGHSLGGSVLTNVCSVLKSKGVHVQGLVMLDIVEETALRSLNSMPTYIAHLPKSFPSLESAIDWNVSAGSPRNKASAMVTVPPLLINIGNNRYVWKMDLSKTEPFWTTWFEGLSQRFVKAHAAKLLILAGTDSLDKELMIGQMQGKYQLVVYQDSGHFIQEDVPLKTALTLLDFWKRNSKQNVVIKSTWG</sequence>
<evidence type="ECO:0000259" key="8">
    <source>
        <dbReference type="Pfam" id="PF12697"/>
    </source>
</evidence>
<proteinExistence type="inferred from homology"/>
<keyword evidence="5" id="KW-0378">Hydrolase</keyword>
<reference evidence="9 10" key="1">
    <citation type="journal article" date="2016" name="Proc. Natl. Acad. Sci. U.S.A.">
        <title>Comparative genomics of biotechnologically important yeasts.</title>
        <authorList>
            <person name="Riley R."/>
            <person name="Haridas S."/>
            <person name="Wolfe K.H."/>
            <person name="Lopes M.R."/>
            <person name="Hittinger C.T."/>
            <person name="Goeker M."/>
            <person name="Salamov A.A."/>
            <person name="Wisecaver J.H."/>
            <person name="Long T.M."/>
            <person name="Calvey C.H."/>
            <person name="Aerts A.L."/>
            <person name="Barry K.W."/>
            <person name="Choi C."/>
            <person name="Clum A."/>
            <person name="Coughlan A.Y."/>
            <person name="Deshpande S."/>
            <person name="Douglass A.P."/>
            <person name="Hanson S.J."/>
            <person name="Klenk H.-P."/>
            <person name="LaButti K.M."/>
            <person name="Lapidus A."/>
            <person name="Lindquist E.A."/>
            <person name="Lipzen A.M."/>
            <person name="Meier-Kolthoff J.P."/>
            <person name="Ohm R.A."/>
            <person name="Otillar R.P."/>
            <person name="Pangilinan J.L."/>
            <person name="Peng Y."/>
            <person name="Rokas A."/>
            <person name="Rosa C.A."/>
            <person name="Scheuner C."/>
            <person name="Sibirny A.A."/>
            <person name="Slot J.C."/>
            <person name="Stielow J.B."/>
            <person name="Sun H."/>
            <person name="Kurtzman C.P."/>
            <person name="Blackwell M."/>
            <person name="Grigoriev I.V."/>
            <person name="Jeffries T.W."/>
        </authorList>
    </citation>
    <scope>NUCLEOTIDE SEQUENCE [LARGE SCALE GENOMIC DNA]</scope>
    <source>
        <strain evidence="10">ATCC 18201 / CBS 1600 / BCRC 20928 / JCM 3617 / NBRC 0987 / NRRL Y-1542</strain>
    </source>
</reference>
<dbReference type="GO" id="GO:0051723">
    <property type="term" value="F:protein methylesterase activity"/>
    <property type="evidence" value="ECO:0007669"/>
    <property type="project" value="UniProtKB-EC"/>
</dbReference>
<feature type="active site" evidence="7">
    <location>
        <position position="150"/>
    </location>
</feature>
<evidence type="ECO:0000313" key="9">
    <source>
        <dbReference type="EMBL" id="ODV76406.1"/>
    </source>
</evidence>
<name>A0A1E4SA59_CYBJN</name>
<evidence type="ECO:0000256" key="7">
    <source>
        <dbReference type="PIRSR" id="PIRSR022950-1"/>
    </source>
</evidence>
<dbReference type="Proteomes" id="UP000094389">
    <property type="component" value="Unassembled WGS sequence"/>
</dbReference>
<dbReference type="InterPro" id="IPR000073">
    <property type="entry name" value="AB_hydrolase_1"/>
</dbReference>